<reference evidence="2 3" key="1">
    <citation type="submission" date="2019-05" db="EMBL/GenBank/DDBJ databases">
        <title>Another draft genome of Portunus trituberculatus and its Hox gene families provides insights of decapod evolution.</title>
        <authorList>
            <person name="Jeong J.-H."/>
            <person name="Song I."/>
            <person name="Kim S."/>
            <person name="Choi T."/>
            <person name="Kim D."/>
            <person name="Ryu S."/>
            <person name="Kim W."/>
        </authorList>
    </citation>
    <scope>NUCLEOTIDE SEQUENCE [LARGE SCALE GENOMIC DNA]</scope>
    <source>
        <tissue evidence="2">Muscle</tissue>
    </source>
</reference>
<evidence type="ECO:0000313" key="2">
    <source>
        <dbReference type="EMBL" id="MPC53004.1"/>
    </source>
</evidence>
<comment type="caution">
    <text evidence="2">The sequence shown here is derived from an EMBL/GenBank/DDBJ whole genome shotgun (WGS) entry which is preliminary data.</text>
</comment>
<sequence length="100" mass="11016">MGARTQLVVSYSPTDAPADSHNEPWAAESGAKLSNSSENRKNEHHMEAADTGRQHGEENTRWNTRESHLPTRPLNLHPGNLNDNSAFVFINAKAVALTKN</sequence>
<dbReference type="Proteomes" id="UP000324222">
    <property type="component" value="Unassembled WGS sequence"/>
</dbReference>
<feature type="region of interest" description="Disordered" evidence="1">
    <location>
        <begin position="1"/>
        <end position="83"/>
    </location>
</feature>
<name>A0A5B7G8Z9_PORTR</name>
<accession>A0A5B7G8Z9</accession>
<organism evidence="2 3">
    <name type="scientific">Portunus trituberculatus</name>
    <name type="common">Swimming crab</name>
    <name type="synonym">Neptunus trituberculatus</name>
    <dbReference type="NCBI Taxonomy" id="210409"/>
    <lineage>
        <taxon>Eukaryota</taxon>
        <taxon>Metazoa</taxon>
        <taxon>Ecdysozoa</taxon>
        <taxon>Arthropoda</taxon>
        <taxon>Crustacea</taxon>
        <taxon>Multicrustacea</taxon>
        <taxon>Malacostraca</taxon>
        <taxon>Eumalacostraca</taxon>
        <taxon>Eucarida</taxon>
        <taxon>Decapoda</taxon>
        <taxon>Pleocyemata</taxon>
        <taxon>Brachyura</taxon>
        <taxon>Eubrachyura</taxon>
        <taxon>Portunoidea</taxon>
        <taxon>Portunidae</taxon>
        <taxon>Portuninae</taxon>
        <taxon>Portunus</taxon>
    </lineage>
</organism>
<dbReference type="AlphaFoldDB" id="A0A5B7G8Z9"/>
<dbReference type="EMBL" id="VSRR010011319">
    <property type="protein sequence ID" value="MPC53004.1"/>
    <property type="molecule type" value="Genomic_DNA"/>
</dbReference>
<keyword evidence="3" id="KW-1185">Reference proteome</keyword>
<feature type="compositionally biased region" description="Basic and acidic residues" evidence="1">
    <location>
        <begin position="38"/>
        <end position="69"/>
    </location>
</feature>
<protein>
    <submittedName>
        <fullName evidence="2">Uncharacterized protein</fullName>
    </submittedName>
</protein>
<evidence type="ECO:0000256" key="1">
    <source>
        <dbReference type="SAM" id="MobiDB-lite"/>
    </source>
</evidence>
<proteinExistence type="predicted"/>
<gene>
    <name evidence="2" type="ORF">E2C01_046886</name>
</gene>
<evidence type="ECO:0000313" key="3">
    <source>
        <dbReference type="Proteomes" id="UP000324222"/>
    </source>
</evidence>